<dbReference type="VEuPathDB" id="TrichDB:TVAGG3_0481220"/>
<keyword evidence="4" id="KW-1185">Reference proteome</keyword>
<dbReference type="STRING" id="5722.A2FDG8"/>
<feature type="coiled-coil region" evidence="1">
    <location>
        <begin position="151"/>
        <end position="217"/>
    </location>
</feature>
<gene>
    <name evidence="3" type="ORF">TVAG_353750</name>
</gene>
<dbReference type="VEuPathDB" id="TrichDB:TVAG_353750"/>
<feature type="coiled-coil region" evidence="1">
    <location>
        <begin position="247"/>
        <end position="393"/>
    </location>
</feature>
<feature type="region of interest" description="Disordered" evidence="2">
    <location>
        <begin position="1"/>
        <end position="23"/>
    </location>
</feature>
<feature type="compositionally biased region" description="Polar residues" evidence="2">
    <location>
        <begin position="1"/>
        <end position="12"/>
    </location>
</feature>
<dbReference type="RefSeq" id="XP_001309975.1">
    <property type="nucleotide sequence ID" value="XM_001309974.1"/>
</dbReference>
<dbReference type="Proteomes" id="UP000001542">
    <property type="component" value="Unassembled WGS sequence"/>
</dbReference>
<dbReference type="EMBL" id="DS113732">
    <property type="protein sequence ID" value="EAX97045.1"/>
    <property type="molecule type" value="Genomic_DNA"/>
</dbReference>
<reference evidence="3" key="2">
    <citation type="journal article" date="2007" name="Science">
        <title>Draft genome sequence of the sexually transmitted pathogen Trichomonas vaginalis.</title>
        <authorList>
            <person name="Carlton J.M."/>
            <person name="Hirt R.P."/>
            <person name="Silva J.C."/>
            <person name="Delcher A.L."/>
            <person name="Schatz M."/>
            <person name="Zhao Q."/>
            <person name="Wortman J.R."/>
            <person name="Bidwell S.L."/>
            <person name="Alsmark U.C.M."/>
            <person name="Besteiro S."/>
            <person name="Sicheritz-Ponten T."/>
            <person name="Noel C.J."/>
            <person name="Dacks J.B."/>
            <person name="Foster P.G."/>
            <person name="Simillion C."/>
            <person name="Van de Peer Y."/>
            <person name="Miranda-Saavedra D."/>
            <person name="Barton G.J."/>
            <person name="Westrop G.D."/>
            <person name="Mueller S."/>
            <person name="Dessi D."/>
            <person name="Fiori P.L."/>
            <person name="Ren Q."/>
            <person name="Paulsen I."/>
            <person name="Zhang H."/>
            <person name="Bastida-Corcuera F.D."/>
            <person name="Simoes-Barbosa A."/>
            <person name="Brown M.T."/>
            <person name="Hayes R.D."/>
            <person name="Mukherjee M."/>
            <person name="Okumura C.Y."/>
            <person name="Schneider R."/>
            <person name="Smith A.J."/>
            <person name="Vanacova S."/>
            <person name="Villalvazo M."/>
            <person name="Haas B.J."/>
            <person name="Pertea M."/>
            <person name="Feldblyum T.V."/>
            <person name="Utterback T.R."/>
            <person name="Shu C.L."/>
            <person name="Osoegawa K."/>
            <person name="de Jong P.J."/>
            <person name="Hrdy I."/>
            <person name="Horvathova L."/>
            <person name="Zubacova Z."/>
            <person name="Dolezal P."/>
            <person name="Malik S.B."/>
            <person name="Logsdon J.M. Jr."/>
            <person name="Henze K."/>
            <person name="Gupta A."/>
            <person name="Wang C.C."/>
            <person name="Dunne R.L."/>
            <person name="Upcroft J.A."/>
            <person name="Upcroft P."/>
            <person name="White O."/>
            <person name="Salzberg S.L."/>
            <person name="Tang P."/>
            <person name="Chiu C.-H."/>
            <person name="Lee Y.-S."/>
            <person name="Embley T.M."/>
            <person name="Coombs G.H."/>
            <person name="Mottram J.C."/>
            <person name="Tachezy J."/>
            <person name="Fraser-Liggett C.M."/>
            <person name="Johnson P.J."/>
        </authorList>
    </citation>
    <scope>NUCLEOTIDE SEQUENCE [LARGE SCALE GENOMIC DNA]</scope>
    <source>
        <strain evidence="3">G3</strain>
    </source>
</reference>
<reference evidence="3" key="1">
    <citation type="submission" date="2006-10" db="EMBL/GenBank/DDBJ databases">
        <authorList>
            <person name="Amadeo P."/>
            <person name="Zhao Q."/>
            <person name="Wortman J."/>
            <person name="Fraser-Liggett C."/>
            <person name="Carlton J."/>
        </authorList>
    </citation>
    <scope>NUCLEOTIDE SEQUENCE</scope>
    <source>
        <strain evidence="3">G3</strain>
    </source>
</reference>
<dbReference type="AlphaFoldDB" id="A2FDG8"/>
<evidence type="ECO:0000313" key="4">
    <source>
        <dbReference type="Proteomes" id="UP000001542"/>
    </source>
</evidence>
<evidence type="ECO:0000256" key="2">
    <source>
        <dbReference type="SAM" id="MobiDB-lite"/>
    </source>
</evidence>
<sequence length="497" mass="56995">MNYSSDYDSNLSESRHDDSLESYSTIGSGTIQDTAEQITNLQTEILNQALLIDRYISEGARKGNNTETFHQLQDLYKLFKAELNLNFTIRKALIQERSTSEKVATTCSKSISELNDFFSKLSLVTGVEVHNLDTAVKLIENAIRNGLFTHKKQIIRENKQLQQKINELQDQINEIQAQKALEFAEIQAKIDIAESNAQKYQKEIEDLQKAHNEDSETIKTLISQKQNEVEDLSSKFKFQQYTKMNEYYEIKRKYEELTKESATLREDVNKLKAELEKVTQERDSLSNKAKDADEYSMALQKLENDMKSKEEETKRLKREKNALAKCVNESKTIRQAYINKIDELQNRLVNIERKARNVNSNLDSENLRLKNNLRSAANEIRRLEMENSRLSSDSSLIRGQESILNAFSELKRSLHIQEQTSPMEVVRIILSNLNNNSKHSSDFGIAESDTISKCSSITSLPPSIGRKSSNGMALQEQIDALQCEVMSFKGEVNKYTQ</sequence>
<protein>
    <submittedName>
        <fullName evidence="3">Uncharacterized protein</fullName>
    </submittedName>
</protein>
<name>A2FDG8_TRIV3</name>
<dbReference type="InParanoid" id="A2FDG8"/>
<proteinExistence type="predicted"/>
<evidence type="ECO:0000256" key="1">
    <source>
        <dbReference type="SAM" id="Coils"/>
    </source>
</evidence>
<dbReference type="SMR" id="A2FDG8"/>
<organism evidence="3 4">
    <name type="scientific">Trichomonas vaginalis (strain ATCC PRA-98 / G3)</name>
    <dbReference type="NCBI Taxonomy" id="412133"/>
    <lineage>
        <taxon>Eukaryota</taxon>
        <taxon>Metamonada</taxon>
        <taxon>Parabasalia</taxon>
        <taxon>Trichomonadida</taxon>
        <taxon>Trichomonadidae</taxon>
        <taxon>Trichomonas</taxon>
    </lineage>
</organism>
<accession>A2FDG8</accession>
<dbReference type="KEGG" id="tva:4754822"/>
<keyword evidence="1" id="KW-0175">Coiled coil</keyword>
<evidence type="ECO:0000313" key="3">
    <source>
        <dbReference type="EMBL" id="EAX97045.1"/>
    </source>
</evidence>